<protein>
    <recommendedName>
        <fullName evidence="6">C2H2-type domain-containing protein</fullName>
    </recommendedName>
</protein>
<keyword evidence="3 5" id="KW-0863">Zinc-finger</keyword>
<dbReference type="RefSeq" id="XP_040728083.1">
    <property type="nucleotide sequence ID" value="XM_040867031.1"/>
</dbReference>
<dbReference type="GO" id="GO:0008270">
    <property type="term" value="F:zinc ion binding"/>
    <property type="evidence" value="ECO:0007669"/>
    <property type="project" value="UniProtKB-KW"/>
</dbReference>
<dbReference type="PANTHER" id="PTHR23235:SF120">
    <property type="entry name" value="KRUPPEL-LIKE FACTOR 15"/>
    <property type="match status" value="1"/>
</dbReference>
<evidence type="ECO:0000256" key="1">
    <source>
        <dbReference type="ARBA" id="ARBA00022723"/>
    </source>
</evidence>
<reference evidence="7 8" key="1">
    <citation type="submission" date="2016-07" db="EMBL/GenBank/DDBJ databases">
        <title>Pervasive Adenine N6-methylation of Active Genes in Fungi.</title>
        <authorList>
            <consortium name="DOE Joint Genome Institute"/>
            <person name="Mondo S.J."/>
            <person name="Dannebaum R.O."/>
            <person name="Kuo R.C."/>
            <person name="Labutti K."/>
            <person name="Haridas S."/>
            <person name="Kuo A."/>
            <person name="Salamov A."/>
            <person name="Ahrendt S.R."/>
            <person name="Lipzen A."/>
            <person name="Sullivan W."/>
            <person name="Andreopoulos W.B."/>
            <person name="Clum A."/>
            <person name="Lindquist E."/>
            <person name="Daum C."/>
            <person name="Ramamoorthy G.K."/>
            <person name="Gryganskyi A."/>
            <person name="Culley D."/>
            <person name="Magnuson J.K."/>
            <person name="James T.Y."/>
            <person name="O'Malley M.A."/>
            <person name="Stajich J.E."/>
            <person name="Spatafora J.W."/>
            <person name="Visel A."/>
            <person name="Grigoriev I.V."/>
        </authorList>
    </citation>
    <scope>NUCLEOTIDE SEQUENCE [LARGE SCALE GENOMIC DNA]</scope>
    <source>
        <strain evidence="7 8">12-1054</strain>
    </source>
</reference>
<dbReference type="PROSITE" id="PS00028">
    <property type="entry name" value="ZINC_FINGER_C2H2_1"/>
    <property type="match status" value="2"/>
</dbReference>
<organism evidence="7 8">
    <name type="scientific">Protomyces lactucae-debilis</name>
    <dbReference type="NCBI Taxonomy" id="2754530"/>
    <lineage>
        <taxon>Eukaryota</taxon>
        <taxon>Fungi</taxon>
        <taxon>Dikarya</taxon>
        <taxon>Ascomycota</taxon>
        <taxon>Taphrinomycotina</taxon>
        <taxon>Taphrinomycetes</taxon>
        <taxon>Taphrinales</taxon>
        <taxon>Protomycetaceae</taxon>
        <taxon>Protomyces</taxon>
    </lineage>
</organism>
<dbReference type="GO" id="GO:0000981">
    <property type="term" value="F:DNA-binding transcription factor activity, RNA polymerase II-specific"/>
    <property type="evidence" value="ECO:0007669"/>
    <property type="project" value="UniProtKB-ARBA"/>
</dbReference>
<evidence type="ECO:0000256" key="3">
    <source>
        <dbReference type="ARBA" id="ARBA00022771"/>
    </source>
</evidence>
<accession>A0A1Y2FUC0</accession>
<dbReference type="FunFam" id="3.30.160.60:FF:000358">
    <property type="entry name" value="zinc finger protein 24"/>
    <property type="match status" value="1"/>
</dbReference>
<keyword evidence="1" id="KW-0479">Metal-binding</keyword>
<evidence type="ECO:0000256" key="2">
    <source>
        <dbReference type="ARBA" id="ARBA00022737"/>
    </source>
</evidence>
<dbReference type="PROSITE" id="PS50157">
    <property type="entry name" value="ZINC_FINGER_C2H2_2"/>
    <property type="match status" value="2"/>
</dbReference>
<keyword evidence="4" id="KW-0862">Zinc</keyword>
<keyword evidence="2" id="KW-0677">Repeat</keyword>
<evidence type="ECO:0000313" key="8">
    <source>
        <dbReference type="Proteomes" id="UP000193685"/>
    </source>
</evidence>
<dbReference type="OMA" id="CLANDQM"/>
<dbReference type="SMART" id="SM00355">
    <property type="entry name" value="ZnF_C2H2"/>
    <property type="match status" value="2"/>
</dbReference>
<dbReference type="Gene3D" id="3.30.160.60">
    <property type="entry name" value="Classic Zinc Finger"/>
    <property type="match status" value="2"/>
</dbReference>
<dbReference type="Proteomes" id="UP000193685">
    <property type="component" value="Unassembled WGS sequence"/>
</dbReference>
<evidence type="ECO:0000313" key="7">
    <source>
        <dbReference type="EMBL" id="ORY87588.1"/>
    </source>
</evidence>
<feature type="domain" description="C2H2-type" evidence="6">
    <location>
        <begin position="4"/>
        <end position="34"/>
    </location>
</feature>
<dbReference type="Pfam" id="PF13465">
    <property type="entry name" value="zf-H2C2_2"/>
    <property type="match status" value="1"/>
</dbReference>
<feature type="non-terminal residue" evidence="7">
    <location>
        <position position="1"/>
    </location>
</feature>
<dbReference type="FunFam" id="3.30.160.60:FF:000125">
    <property type="entry name" value="Putative zinc finger protein 143"/>
    <property type="match status" value="1"/>
</dbReference>
<sequence length="57" mass="6743">VKAFQCDVKGCEKRFRRSEHLKRHIRSLHTGEKPYPCSTCGKTFSRTDNLTQHMRVH</sequence>
<gene>
    <name evidence="7" type="ORF">BCR37DRAFT_331686</name>
</gene>
<dbReference type="GO" id="GO:0000978">
    <property type="term" value="F:RNA polymerase II cis-regulatory region sequence-specific DNA binding"/>
    <property type="evidence" value="ECO:0007669"/>
    <property type="project" value="TreeGrafter"/>
</dbReference>
<dbReference type="GeneID" id="63783630"/>
<evidence type="ECO:0000256" key="5">
    <source>
        <dbReference type="PROSITE-ProRule" id="PRU00042"/>
    </source>
</evidence>
<name>A0A1Y2FUC0_PROLT</name>
<dbReference type="InterPro" id="IPR036236">
    <property type="entry name" value="Znf_C2H2_sf"/>
</dbReference>
<evidence type="ECO:0000259" key="6">
    <source>
        <dbReference type="PROSITE" id="PS50157"/>
    </source>
</evidence>
<feature type="non-terminal residue" evidence="7">
    <location>
        <position position="57"/>
    </location>
</feature>
<proteinExistence type="predicted"/>
<dbReference type="PANTHER" id="PTHR23235">
    <property type="entry name" value="KRUEPPEL-LIKE TRANSCRIPTION FACTOR"/>
    <property type="match status" value="1"/>
</dbReference>
<keyword evidence="8" id="KW-1185">Reference proteome</keyword>
<dbReference type="STRING" id="56484.A0A1Y2FUC0"/>
<dbReference type="SUPFAM" id="SSF57667">
    <property type="entry name" value="beta-beta-alpha zinc fingers"/>
    <property type="match status" value="1"/>
</dbReference>
<dbReference type="AlphaFoldDB" id="A0A1Y2FUC0"/>
<evidence type="ECO:0000256" key="4">
    <source>
        <dbReference type="ARBA" id="ARBA00022833"/>
    </source>
</evidence>
<dbReference type="OrthoDB" id="654211at2759"/>
<dbReference type="InterPro" id="IPR013087">
    <property type="entry name" value="Znf_C2H2_type"/>
</dbReference>
<dbReference type="EMBL" id="MCFI01000001">
    <property type="protein sequence ID" value="ORY87588.1"/>
    <property type="molecule type" value="Genomic_DNA"/>
</dbReference>
<feature type="domain" description="C2H2-type" evidence="6">
    <location>
        <begin position="35"/>
        <end position="57"/>
    </location>
</feature>
<comment type="caution">
    <text evidence="7">The sequence shown here is derived from an EMBL/GenBank/DDBJ whole genome shotgun (WGS) entry which is preliminary data.</text>
</comment>